<name>A0A433QRY1_9FUNG</name>
<gene>
    <name evidence="2" type="ORF">BC938DRAFT_475210</name>
</gene>
<feature type="compositionally biased region" description="Low complexity" evidence="1">
    <location>
        <begin position="357"/>
        <end position="367"/>
    </location>
</feature>
<dbReference type="Proteomes" id="UP000274822">
    <property type="component" value="Unassembled WGS sequence"/>
</dbReference>
<comment type="caution">
    <text evidence="2">The sequence shown here is derived from an EMBL/GenBank/DDBJ whole genome shotgun (WGS) entry which is preliminary data.</text>
</comment>
<feature type="region of interest" description="Disordered" evidence="1">
    <location>
        <begin position="345"/>
        <end position="367"/>
    </location>
</feature>
<accession>A0A433QRY1</accession>
<reference evidence="2 3" key="1">
    <citation type="journal article" date="2018" name="New Phytol.">
        <title>Phylogenomics of Endogonaceae and evolution of mycorrhizas within Mucoromycota.</title>
        <authorList>
            <person name="Chang Y."/>
            <person name="Desiro A."/>
            <person name="Na H."/>
            <person name="Sandor L."/>
            <person name="Lipzen A."/>
            <person name="Clum A."/>
            <person name="Barry K."/>
            <person name="Grigoriev I.V."/>
            <person name="Martin F.M."/>
            <person name="Stajich J.E."/>
            <person name="Smith M.E."/>
            <person name="Bonito G."/>
            <person name="Spatafora J.W."/>
        </authorList>
    </citation>
    <scope>NUCLEOTIDE SEQUENCE [LARGE SCALE GENOMIC DNA]</scope>
    <source>
        <strain evidence="2 3">AD002</strain>
    </source>
</reference>
<evidence type="ECO:0000313" key="3">
    <source>
        <dbReference type="Proteomes" id="UP000274822"/>
    </source>
</evidence>
<dbReference type="EMBL" id="RBNJ01002006">
    <property type="protein sequence ID" value="RUS32511.1"/>
    <property type="molecule type" value="Genomic_DNA"/>
</dbReference>
<keyword evidence="3" id="KW-1185">Reference proteome</keyword>
<evidence type="ECO:0000313" key="2">
    <source>
        <dbReference type="EMBL" id="RUS32511.1"/>
    </source>
</evidence>
<organism evidence="2 3">
    <name type="scientific">Jimgerdemannia flammicorona</name>
    <dbReference type="NCBI Taxonomy" id="994334"/>
    <lineage>
        <taxon>Eukaryota</taxon>
        <taxon>Fungi</taxon>
        <taxon>Fungi incertae sedis</taxon>
        <taxon>Mucoromycota</taxon>
        <taxon>Mucoromycotina</taxon>
        <taxon>Endogonomycetes</taxon>
        <taxon>Endogonales</taxon>
        <taxon>Endogonaceae</taxon>
        <taxon>Jimgerdemannia</taxon>
    </lineage>
</organism>
<proteinExistence type="predicted"/>
<dbReference type="AlphaFoldDB" id="A0A433QRY1"/>
<evidence type="ECO:0000256" key="1">
    <source>
        <dbReference type="SAM" id="MobiDB-lite"/>
    </source>
</evidence>
<feature type="region of interest" description="Disordered" evidence="1">
    <location>
        <begin position="405"/>
        <end position="425"/>
    </location>
</feature>
<sequence>MSSLSHTLMQYQFFPHLTESYVMPKYVDKDEVEAEAMNVDEYEVEAKGQDDQGLISLGDIECKSFYPYHTAPTPDEVTLIRLRILKLFEDMIYITVGSIAGCYRRKYGVPLNKAGNSEQYIRAILPLHLTHQKRTDIPRNRKLISLTDRPPLPTGLADVPFTLATLRMRILRLCPTVCSAVAVVPLYEEIYGPLQSAQPEPTDTPPSNGGLVSFETWVEIIRWARTNPPKKCPALYAEVGDEREINLINYVGPSTSDGWTKFVGTDGTVCVHNILFSSEPFNTNLGTEHVAESHDVKMGTEHVAESHDVKMGTEQQVKSEHYDANIDTTITPVLVTQPIASHLQNAPTRKRYRTNDPSVPVSVPVTQPTASNLQDVPILTKKHTHEIKHHRTSKLGKRSVLDGMGKKSKWESVEGRDERVCYNLS</sequence>
<protein>
    <submittedName>
        <fullName evidence="2">Uncharacterized protein</fullName>
    </submittedName>
</protein>